<organism evidence="2 3">
    <name type="scientific">Xylaria flabelliformis</name>
    <dbReference type="NCBI Taxonomy" id="2512241"/>
    <lineage>
        <taxon>Eukaryota</taxon>
        <taxon>Fungi</taxon>
        <taxon>Dikarya</taxon>
        <taxon>Ascomycota</taxon>
        <taxon>Pezizomycotina</taxon>
        <taxon>Sordariomycetes</taxon>
        <taxon>Xylariomycetidae</taxon>
        <taxon>Xylariales</taxon>
        <taxon>Xylariaceae</taxon>
        <taxon>Xylaria</taxon>
    </lineage>
</organism>
<evidence type="ECO:0000313" key="3">
    <source>
        <dbReference type="Proteomes" id="UP000319160"/>
    </source>
</evidence>
<evidence type="ECO:0000313" key="2">
    <source>
        <dbReference type="EMBL" id="TRX92430.1"/>
    </source>
</evidence>
<comment type="caution">
    <text evidence="2">The sequence shown here is derived from an EMBL/GenBank/DDBJ whole genome shotgun (WGS) entry which is preliminary data.</text>
</comment>
<feature type="compositionally biased region" description="Gly residues" evidence="1">
    <location>
        <begin position="401"/>
        <end position="410"/>
    </location>
</feature>
<evidence type="ECO:0000256" key="1">
    <source>
        <dbReference type="SAM" id="MobiDB-lite"/>
    </source>
</evidence>
<dbReference type="EMBL" id="VFLP01000036">
    <property type="protein sequence ID" value="TRX92430.1"/>
    <property type="molecule type" value="Genomic_DNA"/>
</dbReference>
<feature type="compositionally biased region" description="Low complexity" evidence="1">
    <location>
        <begin position="390"/>
        <end position="400"/>
    </location>
</feature>
<reference evidence="3" key="1">
    <citation type="submission" date="2019-06" db="EMBL/GenBank/DDBJ databases">
        <title>Draft genome sequence of the griseofulvin-producing fungus Xylaria cubensis strain G536.</title>
        <authorList>
            <person name="Mead M.E."/>
            <person name="Raja H.A."/>
            <person name="Steenwyk J.L."/>
            <person name="Knowles S.L."/>
            <person name="Oberlies N.H."/>
            <person name="Rokas A."/>
        </authorList>
    </citation>
    <scope>NUCLEOTIDE SEQUENCE [LARGE SCALE GENOMIC DNA]</scope>
    <source>
        <strain evidence="3">G536</strain>
    </source>
</reference>
<dbReference type="OrthoDB" id="4735764at2759"/>
<feature type="region of interest" description="Disordered" evidence="1">
    <location>
        <begin position="233"/>
        <end position="257"/>
    </location>
</feature>
<protein>
    <submittedName>
        <fullName evidence="2">Uncharacterized protein</fullName>
    </submittedName>
</protein>
<feature type="region of interest" description="Disordered" evidence="1">
    <location>
        <begin position="192"/>
        <end position="212"/>
    </location>
</feature>
<sequence length="410" mass="46347">MRRGPVTLVSAIYSTDGQLHQNVISGPKPALLSLPEEGLYILHWNRGLQVASACDQRKCYMAQLCRCTEEQHNVHEHISIVATNSGTKEQTANQLAKRFIRNRALARLNFYEIADEIRSLRLCFLAHPRTLSWDNVFENFAFHFDSELEQHYASTSNYKRAPLSINRSVKENPQGLLGFVRDAWQEFLGRGDHDSRQTTAFPERGDDEVTEDGEDLAYDGDVDDDLSEWDDAGSPIHPDYTFPSTAPRTNYKKRPRQEDDFDFIDDLIDEEFPRLKKTMLEPQATESTKRARHASIGRPEKIRKTRNTTESGITNGITKTNKRNSRRISMTAANIHENLPAPVIIPPKNMLLARGLADCSFGEQQGFRNCELSLLREADREALQETTHIAQEAGKGQQAGAEGGGTDRYA</sequence>
<feature type="region of interest" description="Disordered" evidence="1">
    <location>
        <begin position="383"/>
        <end position="410"/>
    </location>
</feature>
<proteinExistence type="predicted"/>
<dbReference type="AlphaFoldDB" id="A0A553HWU5"/>
<dbReference type="Proteomes" id="UP000319160">
    <property type="component" value="Unassembled WGS sequence"/>
</dbReference>
<accession>A0A553HWU5</accession>
<keyword evidence="3" id="KW-1185">Reference proteome</keyword>
<name>A0A553HWU5_9PEZI</name>
<gene>
    <name evidence="2" type="ORF">FHL15_006597</name>
</gene>